<sequence length="365" mass="38750">MALTTTTEIAGPVNVKFQVNLLRNAKALAPYFLGTTPAEIVEHSGTFTAKWRRIENLTPVTTALTELTGSPSFPTRVGVQPTVTDITATVEKFGNFIFLNEEVDLINFNGQGAKLTEILGMNAGQSLNRLQRNIAEDNLTAILGGTSTVATDITLTGTASGGMSLGFISRTVNALNRQEALKFLPQTTGDTNIGTAPIRTSYWGICHVDTTEDLRLLTGFRSVETYANQTKTAQGEIGAVGGVRWIETTEASIDADTGEVGTGSATIDARSSANSRADIYNSIVFGKDALGSLGLGTRHVKEIYKVGDKLPAVQVITHAKGSAGAGDPLNEIATMGWKSWHSGVVLNSNWARVMRHAVALLTPVA</sequence>
<protein>
    <recommendedName>
        <fullName evidence="2">N4-gp56 family major capsid protein</fullName>
    </recommendedName>
</protein>
<proteinExistence type="predicted"/>
<dbReference type="NCBIfam" id="TIGR04387">
    <property type="entry name" value="capsid_maj_N4"/>
    <property type="match status" value="1"/>
</dbReference>
<dbReference type="AlphaFoldDB" id="A0A0F9SQ03"/>
<accession>A0A0F9SQ03</accession>
<evidence type="ECO:0000313" key="1">
    <source>
        <dbReference type="EMBL" id="KKN39051.1"/>
    </source>
</evidence>
<name>A0A0F9SQ03_9ZZZZ</name>
<dbReference type="EMBL" id="LAZR01001786">
    <property type="protein sequence ID" value="KKN39051.1"/>
    <property type="molecule type" value="Genomic_DNA"/>
</dbReference>
<comment type="caution">
    <text evidence="1">The sequence shown here is derived from an EMBL/GenBank/DDBJ whole genome shotgun (WGS) entry which is preliminary data.</text>
</comment>
<reference evidence="1" key="1">
    <citation type="journal article" date="2015" name="Nature">
        <title>Complex archaea that bridge the gap between prokaryotes and eukaryotes.</title>
        <authorList>
            <person name="Spang A."/>
            <person name="Saw J.H."/>
            <person name="Jorgensen S.L."/>
            <person name="Zaremba-Niedzwiedzka K."/>
            <person name="Martijn J."/>
            <person name="Lind A.E."/>
            <person name="van Eijk R."/>
            <person name="Schleper C."/>
            <person name="Guy L."/>
            <person name="Ettema T.J."/>
        </authorList>
    </citation>
    <scope>NUCLEOTIDE SEQUENCE</scope>
</reference>
<evidence type="ECO:0008006" key="2">
    <source>
        <dbReference type="Google" id="ProtNLM"/>
    </source>
</evidence>
<organism evidence="1">
    <name type="scientific">marine sediment metagenome</name>
    <dbReference type="NCBI Taxonomy" id="412755"/>
    <lineage>
        <taxon>unclassified sequences</taxon>
        <taxon>metagenomes</taxon>
        <taxon>ecological metagenomes</taxon>
    </lineage>
</organism>
<gene>
    <name evidence="1" type="ORF">LCGC14_0747410</name>
</gene>